<sequence length="173" mass="19307">AFLSFIFGSIISCALSAEGDSNARLLISKHILNQFVVEGKELTVHYSIYNVGSGPATSVLLTDNSFPADQFNVLHGLLSVKWKAVAPGTNVSHTIILEPKRSGIFNFTSAQMAFSTMPGEGRIMPLLEFERKHSPHLVDWGLFSLMSLPTILIPFLVWFRSHSKYESHKHKRH</sequence>
<organism evidence="3 4">
    <name type="scientific">Acropora cervicornis</name>
    <name type="common">Staghorn coral</name>
    <dbReference type="NCBI Taxonomy" id="6130"/>
    <lineage>
        <taxon>Eukaryota</taxon>
        <taxon>Metazoa</taxon>
        <taxon>Cnidaria</taxon>
        <taxon>Anthozoa</taxon>
        <taxon>Hexacorallia</taxon>
        <taxon>Scleractinia</taxon>
        <taxon>Astrocoeniina</taxon>
        <taxon>Acroporidae</taxon>
        <taxon>Acropora</taxon>
    </lineage>
</organism>
<keyword evidence="2" id="KW-0732">Signal</keyword>
<keyword evidence="1" id="KW-0812">Transmembrane</keyword>
<dbReference type="EMBL" id="JARQWQ010000015">
    <property type="protein sequence ID" value="KAK2566899.1"/>
    <property type="molecule type" value="Genomic_DNA"/>
</dbReference>
<evidence type="ECO:0000256" key="1">
    <source>
        <dbReference type="SAM" id="Phobius"/>
    </source>
</evidence>
<dbReference type="Pfam" id="PF05753">
    <property type="entry name" value="TRAP_beta"/>
    <property type="match status" value="1"/>
</dbReference>
<dbReference type="GO" id="GO:0005783">
    <property type="term" value="C:endoplasmic reticulum"/>
    <property type="evidence" value="ECO:0007669"/>
    <property type="project" value="TreeGrafter"/>
</dbReference>
<gene>
    <name evidence="3" type="ORF">P5673_008659</name>
</gene>
<keyword evidence="1" id="KW-0472">Membrane</keyword>
<protein>
    <submittedName>
        <fullName evidence="3">Translocon-associated protein subunit beta</fullName>
    </submittedName>
</protein>
<feature type="signal peptide" evidence="2">
    <location>
        <begin position="1"/>
        <end position="16"/>
    </location>
</feature>
<dbReference type="Proteomes" id="UP001249851">
    <property type="component" value="Unassembled WGS sequence"/>
</dbReference>
<keyword evidence="1" id="KW-1133">Transmembrane helix</keyword>
<feature type="chain" id="PRO_5042232173" evidence="2">
    <location>
        <begin position="17"/>
        <end position="173"/>
    </location>
</feature>
<evidence type="ECO:0000313" key="3">
    <source>
        <dbReference type="EMBL" id="KAK2566899.1"/>
    </source>
</evidence>
<dbReference type="PANTHER" id="PTHR12861">
    <property type="entry name" value="TRANSLOCON-ASSOCIATED PROTEIN, BETA SUBUNIT PRECURSOR TRAP-BETA SIGNAL SEQUENCE RECEPTOR BETA SUBUNIT"/>
    <property type="match status" value="1"/>
</dbReference>
<reference evidence="3" key="2">
    <citation type="journal article" date="2023" name="Science">
        <title>Genomic signatures of disease resistance in endangered staghorn corals.</title>
        <authorList>
            <person name="Vollmer S.V."/>
            <person name="Selwyn J.D."/>
            <person name="Despard B.A."/>
            <person name="Roesel C.L."/>
        </authorList>
    </citation>
    <scope>NUCLEOTIDE SEQUENCE</scope>
    <source>
        <strain evidence="3">K2</strain>
    </source>
</reference>
<keyword evidence="4" id="KW-1185">Reference proteome</keyword>
<evidence type="ECO:0000256" key="2">
    <source>
        <dbReference type="SAM" id="SignalP"/>
    </source>
</evidence>
<evidence type="ECO:0000313" key="4">
    <source>
        <dbReference type="Proteomes" id="UP001249851"/>
    </source>
</evidence>
<accession>A0AAD9VA64</accession>
<comment type="caution">
    <text evidence="3">The sequence shown here is derived from an EMBL/GenBank/DDBJ whole genome shotgun (WGS) entry which is preliminary data.</text>
</comment>
<feature type="transmembrane region" description="Helical" evidence="1">
    <location>
        <begin position="140"/>
        <end position="159"/>
    </location>
</feature>
<name>A0AAD9VA64_ACRCE</name>
<dbReference type="AlphaFoldDB" id="A0AAD9VA64"/>
<reference evidence="3" key="1">
    <citation type="journal article" date="2023" name="G3 (Bethesda)">
        <title>Whole genome assembly and annotation of the endangered Caribbean coral Acropora cervicornis.</title>
        <authorList>
            <person name="Selwyn J.D."/>
            <person name="Vollmer S.V."/>
        </authorList>
    </citation>
    <scope>NUCLEOTIDE SEQUENCE</scope>
    <source>
        <strain evidence="3">K2</strain>
    </source>
</reference>
<proteinExistence type="predicted"/>
<feature type="non-terminal residue" evidence="3">
    <location>
        <position position="173"/>
    </location>
</feature>
<dbReference type="PANTHER" id="PTHR12861:SF3">
    <property type="entry name" value="TRANSLOCON-ASSOCIATED PROTEIN SUBUNIT BETA"/>
    <property type="match status" value="1"/>
</dbReference>